<dbReference type="EMBL" id="JACCCZ010000001">
    <property type="protein sequence ID" value="NYG00579.1"/>
    <property type="molecule type" value="Genomic_DNA"/>
</dbReference>
<dbReference type="Proteomes" id="UP000232453">
    <property type="component" value="Unassembled WGS sequence"/>
</dbReference>
<dbReference type="GeneID" id="98050682"/>
<reference evidence="2 5" key="1">
    <citation type="submission" date="2020-07" db="EMBL/GenBank/DDBJ databases">
        <title>Sequencing the genomes of 1000 actinobacteria strains.</title>
        <authorList>
            <person name="Klenk H.-P."/>
        </authorList>
    </citation>
    <scope>NUCLEOTIDE SEQUENCE [LARGE SCALE GENOMIC DNA]</scope>
    <source>
        <strain evidence="3 4">DSM 44104</strain>
        <strain evidence="2 5">DSM 44749</strain>
    </source>
</reference>
<evidence type="ECO:0000313" key="5">
    <source>
        <dbReference type="Proteomes" id="UP000549695"/>
    </source>
</evidence>
<gene>
    <name evidence="3" type="ORF">ATL51_5414</name>
    <name evidence="2" type="ORF">HDA37_000864</name>
</gene>
<evidence type="ECO:0000313" key="3">
    <source>
        <dbReference type="EMBL" id="PKB33648.1"/>
    </source>
</evidence>
<accession>A0A852VWT7</accession>
<protein>
    <submittedName>
        <fullName evidence="2">Uncharacterized protein</fullName>
    </submittedName>
</protein>
<accession>A0AA44UUT4</accession>
<feature type="region of interest" description="Disordered" evidence="1">
    <location>
        <begin position="1"/>
        <end position="38"/>
    </location>
</feature>
<evidence type="ECO:0000313" key="4">
    <source>
        <dbReference type="Proteomes" id="UP000232453"/>
    </source>
</evidence>
<proteinExistence type="predicted"/>
<keyword evidence="5" id="KW-1185">Reference proteome</keyword>
<dbReference type="Proteomes" id="UP000549695">
    <property type="component" value="Unassembled WGS sequence"/>
</dbReference>
<dbReference type="EMBL" id="PHUJ01000003">
    <property type="protein sequence ID" value="PKB33648.1"/>
    <property type="molecule type" value="Genomic_DNA"/>
</dbReference>
<comment type="caution">
    <text evidence="2">The sequence shown here is derived from an EMBL/GenBank/DDBJ whole genome shotgun (WGS) entry which is preliminary data.</text>
</comment>
<dbReference type="AlphaFoldDB" id="A0A852VWT7"/>
<organism evidence="2 5">
    <name type="scientific">Pseudonocardia alni</name>
    <name type="common">Amycolata alni</name>
    <dbReference type="NCBI Taxonomy" id="33907"/>
    <lineage>
        <taxon>Bacteria</taxon>
        <taxon>Bacillati</taxon>
        <taxon>Actinomycetota</taxon>
        <taxon>Actinomycetes</taxon>
        <taxon>Pseudonocardiales</taxon>
        <taxon>Pseudonocardiaceae</taxon>
        <taxon>Pseudonocardia</taxon>
    </lineage>
</organism>
<dbReference type="RefSeq" id="WP_062402385.1">
    <property type="nucleotide sequence ID" value="NZ_BAAAJZ010000005.1"/>
</dbReference>
<sequence length="64" mass="7096">MYAVIDDGPYAGEQVRIDPDATGRPPRTIELSDPGGDPRGYVLIGPHADADRWIYRRARGDIDE</sequence>
<name>A0A852VWT7_PSEA5</name>
<evidence type="ECO:0000256" key="1">
    <source>
        <dbReference type="SAM" id="MobiDB-lite"/>
    </source>
</evidence>
<evidence type="ECO:0000313" key="2">
    <source>
        <dbReference type="EMBL" id="NYG00579.1"/>
    </source>
</evidence>